<feature type="compositionally biased region" description="Low complexity" evidence="3">
    <location>
        <begin position="459"/>
        <end position="480"/>
    </location>
</feature>
<evidence type="ECO:0000256" key="1">
    <source>
        <dbReference type="ARBA" id="ARBA00022884"/>
    </source>
</evidence>
<organism evidence="6 7">
    <name type="scientific">Dictyostelium firmibasis</name>
    <dbReference type="NCBI Taxonomy" id="79012"/>
    <lineage>
        <taxon>Eukaryota</taxon>
        <taxon>Amoebozoa</taxon>
        <taxon>Evosea</taxon>
        <taxon>Eumycetozoa</taxon>
        <taxon>Dictyostelia</taxon>
        <taxon>Dictyosteliales</taxon>
        <taxon>Dictyosteliaceae</taxon>
        <taxon>Dictyostelium</taxon>
    </lineage>
</organism>
<dbReference type="AlphaFoldDB" id="A0AAN7UA43"/>
<dbReference type="Pfam" id="PF02136">
    <property type="entry name" value="NTF2"/>
    <property type="match status" value="1"/>
</dbReference>
<dbReference type="InterPro" id="IPR039539">
    <property type="entry name" value="Ras_GTPase_bind_prot"/>
</dbReference>
<keyword evidence="1 2" id="KW-0694">RNA-binding</keyword>
<dbReference type="GO" id="GO:0005829">
    <property type="term" value="C:cytosol"/>
    <property type="evidence" value="ECO:0007669"/>
    <property type="project" value="TreeGrafter"/>
</dbReference>
<evidence type="ECO:0000313" key="6">
    <source>
        <dbReference type="EMBL" id="KAK5583138.1"/>
    </source>
</evidence>
<feature type="domain" description="RRM" evidence="4">
    <location>
        <begin position="319"/>
        <end position="393"/>
    </location>
</feature>
<feature type="compositionally biased region" description="Basic and acidic residues" evidence="3">
    <location>
        <begin position="485"/>
        <end position="495"/>
    </location>
</feature>
<dbReference type="PROSITE" id="PS50102">
    <property type="entry name" value="RRM"/>
    <property type="match status" value="1"/>
</dbReference>
<name>A0AAN7UA43_9MYCE</name>
<feature type="region of interest" description="Disordered" evidence="3">
    <location>
        <begin position="396"/>
        <end position="495"/>
    </location>
</feature>
<gene>
    <name evidence="6" type="ORF">RB653_004728</name>
</gene>
<dbReference type="Proteomes" id="UP001344447">
    <property type="component" value="Unassembled WGS sequence"/>
</dbReference>
<dbReference type="InterPro" id="IPR035979">
    <property type="entry name" value="RBD_domain_sf"/>
</dbReference>
<keyword evidence="7" id="KW-1185">Reference proteome</keyword>
<feature type="region of interest" description="Disordered" evidence="3">
    <location>
        <begin position="212"/>
        <end position="252"/>
    </location>
</feature>
<dbReference type="InterPro" id="IPR032710">
    <property type="entry name" value="NTF2-like_dom_sf"/>
</dbReference>
<dbReference type="InterPro" id="IPR000504">
    <property type="entry name" value="RRM_dom"/>
</dbReference>
<dbReference type="Gene3D" id="3.30.70.330">
    <property type="match status" value="1"/>
</dbReference>
<reference evidence="6 7" key="1">
    <citation type="submission" date="2023-11" db="EMBL/GenBank/DDBJ databases">
        <title>Dfirmibasis_genome.</title>
        <authorList>
            <person name="Edelbroek B."/>
            <person name="Kjellin J."/>
            <person name="Jerlstrom-Hultqvist J."/>
            <person name="Soderbom F."/>
        </authorList>
    </citation>
    <scope>NUCLEOTIDE SEQUENCE [LARGE SCALE GENOMIC DNA]</scope>
    <source>
        <strain evidence="6 7">TNS-C-14</strain>
    </source>
</reference>
<dbReference type="CDD" id="cd00780">
    <property type="entry name" value="NTF2"/>
    <property type="match status" value="1"/>
</dbReference>
<evidence type="ECO:0000256" key="3">
    <source>
        <dbReference type="SAM" id="MobiDB-lite"/>
    </source>
</evidence>
<dbReference type="SUPFAM" id="SSF54928">
    <property type="entry name" value="RNA-binding domain, RBD"/>
    <property type="match status" value="1"/>
</dbReference>
<dbReference type="Gene3D" id="3.10.450.50">
    <property type="match status" value="1"/>
</dbReference>
<dbReference type="InterPro" id="IPR002075">
    <property type="entry name" value="NTF2_dom"/>
</dbReference>
<dbReference type="SMART" id="SM00360">
    <property type="entry name" value="RRM"/>
    <property type="match status" value="1"/>
</dbReference>
<dbReference type="InterPro" id="IPR018222">
    <property type="entry name" value="Nuclear_transport_factor_2_euk"/>
</dbReference>
<evidence type="ECO:0000313" key="7">
    <source>
        <dbReference type="Proteomes" id="UP001344447"/>
    </source>
</evidence>
<protein>
    <recommendedName>
        <fullName evidence="8">NTF2 domain-containing protein</fullName>
    </recommendedName>
</protein>
<dbReference type="PROSITE" id="PS50177">
    <property type="entry name" value="NTF2_DOMAIN"/>
    <property type="match status" value="1"/>
</dbReference>
<feature type="domain" description="NTF2" evidence="5">
    <location>
        <begin position="7"/>
        <end position="122"/>
    </location>
</feature>
<sequence length="495" mass="54729">MEIINTVAASFLLKYFTLLIKTPENLKDFYHQNSKITRRFENGKANILTSYDNINEFLVNNSAKFGGNANISSIDCQPLGESIFMTCIGSIGFDGNVRRFLQSFYLEKIQGSFFISNDIFAFTSDEIYTVAVEQPDEASNIEQDYQQTVEVESTTTNTVVATSPITVDVETVKQPEELLKAEPTTKASNIEQVIETTSTTTTAATTAAVVVTSTTPTPTETKVVEPTKKSEPITTTTTPAEKPKETAPVTPVTNQTWAQLINDRAAQTASASEEPAQSSRSSSSSSSQSQPSSSSPSSSSISTTNKPQKEEHHFAKDGNTVFISFKSSKVDQGPIKEAFNQFGIVSNVRILTGYGFVEFEKAESVQNALTYASTHSNKIDVAGNIIKVEERRALTIGKQQQSPPPSLSQPLKQPQQQQQQQQQQPPQQQPQQQPQPQQQQPQLYKRQPQNNGTVNLKYNNQQNKPNLNGNNINNNNNQNNFRKPQKVDNKKETSK</sequence>
<dbReference type="Pfam" id="PF00076">
    <property type="entry name" value="RRM_1"/>
    <property type="match status" value="1"/>
</dbReference>
<dbReference type="PANTHER" id="PTHR10693:SF20">
    <property type="entry name" value="AT27578P"/>
    <property type="match status" value="1"/>
</dbReference>
<feature type="region of interest" description="Disordered" evidence="3">
    <location>
        <begin position="264"/>
        <end position="317"/>
    </location>
</feature>
<dbReference type="GO" id="GO:0003729">
    <property type="term" value="F:mRNA binding"/>
    <property type="evidence" value="ECO:0007669"/>
    <property type="project" value="TreeGrafter"/>
</dbReference>
<feature type="compositionally biased region" description="Low complexity" evidence="3">
    <location>
        <begin position="212"/>
        <end position="221"/>
    </location>
</feature>
<accession>A0AAN7UA43</accession>
<feature type="compositionally biased region" description="Basic and acidic residues" evidence="3">
    <location>
        <begin position="307"/>
        <end position="316"/>
    </location>
</feature>
<proteinExistence type="predicted"/>
<evidence type="ECO:0000259" key="5">
    <source>
        <dbReference type="PROSITE" id="PS50177"/>
    </source>
</evidence>
<dbReference type="SUPFAM" id="SSF54427">
    <property type="entry name" value="NTF2-like"/>
    <property type="match status" value="1"/>
</dbReference>
<dbReference type="EMBL" id="JAVFKY010000001">
    <property type="protein sequence ID" value="KAK5583138.1"/>
    <property type="molecule type" value="Genomic_DNA"/>
</dbReference>
<comment type="caution">
    <text evidence="6">The sequence shown here is derived from an EMBL/GenBank/DDBJ whole genome shotgun (WGS) entry which is preliminary data.</text>
</comment>
<evidence type="ECO:0000259" key="4">
    <source>
        <dbReference type="PROSITE" id="PS50102"/>
    </source>
</evidence>
<dbReference type="InterPro" id="IPR012677">
    <property type="entry name" value="Nucleotide-bd_a/b_plait_sf"/>
</dbReference>
<dbReference type="PANTHER" id="PTHR10693">
    <property type="entry name" value="RAS GTPASE-ACTIVATING PROTEIN-BINDING PROTEIN"/>
    <property type="match status" value="1"/>
</dbReference>
<dbReference type="CDD" id="cd00590">
    <property type="entry name" value="RRM_SF"/>
    <property type="match status" value="1"/>
</dbReference>
<feature type="compositionally biased region" description="Basic and acidic residues" evidence="3">
    <location>
        <begin position="222"/>
        <end position="231"/>
    </location>
</feature>
<dbReference type="GO" id="GO:1990904">
    <property type="term" value="C:ribonucleoprotein complex"/>
    <property type="evidence" value="ECO:0007669"/>
    <property type="project" value="TreeGrafter"/>
</dbReference>
<evidence type="ECO:0000256" key="2">
    <source>
        <dbReference type="PROSITE-ProRule" id="PRU00176"/>
    </source>
</evidence>
<evidence type="ECO:0008006" key="8">
    <source>
        <dbReference type="Google" id="ProtNLM"/>
    </source>
</evidence>
<feature type="compositionally biased region" description="Low complexity" evidence="3">
    <location>
        <begin position="269"/>
        <end position="302"/>
    </location>
</feature>
<feature type="compositionally biased region" description="Low complexity" evidence="3">
    <location>
        <begin position="408"/>
        <end position="449"/>
    </location>
</feature>